<feature type="region of interest" description="Disordered" evidence="1">
    <location>
        <begin position="162"/>
        <end position="193"/>
    </location>
</feature>
<dbReference type="SMART" id="SM00710">
    <property type="entry name" value="PbH1"/>
    <property type="match status" value="7"/>
</dbReference>
<protein>
    <recommendedName>
        <fullName evidence="5">Right-handed parallel beta-helix repeat-containing protein</fullName>
    </recommendedName>
</protein>
<proteinExistence type="predicted"/>
<name>A0ABQ3SIR4_9ACTN</name>
<comment type="caution">
    <text evidence="3">The sequence shown here is derived from an EMBL/GenBank/DDBJ whole genome shotgun (WGS) entry which is preliminary data.</text>
</comment>
<dbReference type="InterPro" id="IPR006626">
    <property type="entry name" value="PbH1"/>
</dbReference>
<evidence type="ECO:0000256" key="2">
    <source>
        <dbReference type="SAM" id="SignalP"/>
    </source>
</evidence>
<feature type="compositionally biased region" description="Polar residues" evidence="1">
    <location>
        <begin position="162"/>
        <end position="180"/>
    </location>
</feature>
<evidence type="ECO:0000313" key="3">
    <source>
        <dbReference type="EMBL" id="GHI67912.1"/>
    </source>
</evidence>
<sequence>MSSLVTLALTGAATATAVVPAHAVTVPCDTAALITAINDANANIDTVLDLEPYCLYEVSVANVTDTGLPPITNNTAGVTINGRNATIKRVGTASFRLFEVGTSSAVPGKLTLNDLTVMNGQPSNSIGGGNVLVRENSTFTGTNVSFQGATANLGAGIRFRPSTTGSLTNSRISDNQTTGGASAGGGLQSDGQLTLTNTHITSNRARIGGGIGHTVGTLTINGGSIKHNTAFDLGGGISSDGNGTLNMTGTTVTDNRLTTGGLGSGSGGGVYIGFGGNRTFTDSVIEGNTVTVQSADDGGGGITMHGGTLTLDNTQVKGNKLIGEAGHGAGINALGGTLNLLNASDVTENLAAGRYSLGGGIYTATLATTPSVNVNGSAIDRNKVSGTGSRAGGIYNASGTYNLTDASVQFNVAPDAPAPGGIWTNTAITSVTTTTIANNTPTNCLYSPAAVTSCVG</sequence>
<gene>
    <name evidence="3" type="ORF">Snoj_18300</name>
</gene>
<evidence type="ECO:0000256" key="1">
    <source>
        <dbReference type="SAM" id="MobiDB-lite"/>
    </source>
</evidence>
<dbReference type="EMBL" id="BNEC01000003">
    <property type="protein sequence ID" value="GHI67912.1"/>
    <property type="molecule type" value="Genomic_DNA"/>
</dbReference>
<feature type="chain" id="PRO_5047479117" description="Right-handed parallel beta-helix repeat-containing protein" evidence="2">
    <location>
        <begin position="24"/>
        <end position="456"/>
    </location>
</feature>
<dbReference type="InterPro" id="IPR011050">
    <property type="entry name" value="Pectin_lyase_fold/virulence"/>
</dbReference>
<dbReference type="InterPro" id="IPR012332">
    <property type="entry name" value="Autotransporter_pectin_lyase_C"/>
</dbReference>
<organism evidence="3 4">
    <name type="scientific">Streptomyces nojiriensis</name>
    <dbReference type="NCBI Taxonomy" id="66374"/>
    <lineage>
        <taxon>Bacteria</taxon>
        <taxon>Bacillati</taxon>
        <taxon>Actinomycetota</taxon>
        <taxon>Actinomycetes</taxon>
        <taxon>Kitasatosporales</taxon>
        <taxon>Streptomycetaceae</taxon>
        <taxon>Streptomyces</taxon>
    </lineage>
</organism>
<dbReference type="SUPFAM" id="SSF51126">
    <property type="entry name" value="Pectin lyase-like"/>
    <property type="match status" value="2"/>
</dbReference>
<keyword evidence="4" id="KW-1185">Reference proteome</keyword>
<accession>A0ABQ3SIR4</accession>
<evidence type="ECO:0008006" key="5">
    <source>
        <dbReference type="Google" id="ProtNLM"/>
    </source>
</evidence>
<evidence type="ECO:0000313" key="4">
    <source>
        <dbReference type="Proteomes" id="UP000613974"/>
    </source>
</evidence>
<keyword evidence="2" id="KW-0732">Signal</keyword>
<dbReference type="Proteomes" id="UP000613974">
    <property type="component" value="Unassembled WGS sequence"/>
</dbReference>
<reference evidence="4" key="1">
    <citation type="submission" date="2023-07" db="EMBL/GenBank/DDBJ databases">
        <title>Whole genome shotgun sequence of Streptomyces nojiriensis NBRC 13794.</title>
        <authorList>
            <person name="Komaki H."/>
            <person name="Tamura T."/>
        </authorList>
    </citation>
    <scope>NUCLEOTIDE SEQUENCE [LARGE SCALE GENOMIC DNA]</scope>
    <source>
        <strain evidence="4">NBRC 13794</strain>
    </source>
</reference>
<feature type="signal peptide" evidence="2">
    <location>
        <begin position="1"/>
        <end position="23"/>
    </location>
</feature>
<dbReference type="Gene3D" id="2.160.20.20">
    <property type="match status" value="1"/>
</dbReference>